<evidence type="ECO:0000256" key="3">
    <source>
        <dbReference type="ARBA" id="ARBA00022833"/>
    </source>
</evidence>
<dbReference type="Proteomes" id="UP000261520">
    <property type="component" value="Unplaced"/>
</dbReference>
<keyword evidence="1" id="KW-0479">Metal-binding</keyword>
<dbReference type="InterPro" id="IPR017907">
    <property type="entry name" value="Znf_RING_CS"/>
</dbReference>
<dbReference type="InterPro" id="IPR013083">
    <property type="entry name" value="Znf_RING/FYVE/PHD"/>
</dbReference>
<evidence type="ECO:0008006" key="11">
    <source>
        <dbReference type="Google" id="ProtNLM"/>
    </source>
</evidence>
<evidence type="ECO:0000256" key="5">
    <source>
        <dbReference type="SAM" id="Coils"/>
    </source>
</evidence>
<evidence type="ECO:0000256" key="4">
    <source>
        <dbReference type="PROSITE-ProRule" id="PRU00024"/>
    </source>
</evidence>
<dbReference type="InterPro" id="IPR050143">
    <property type="entry name" value="TRIM/RBCC"/>
</dbReference>
<dbReference type="Gene3D" id="3.30.40.10">
    <property type="entry name" value="Zinc/RING finger domain, C3HC4 (zinc finger)"/>
    <property type="match status" value="1"/>
</dbReference>
<dbReference type="SUPFAM" id="SSF49899">
    <property type="entry name" value="Concanavalin A-like lectins/glucanases"/>
    <property type="match status" value="1"/>
</dbReference>
<protein>
    <recommendedName>
        <fullName evidence="11">Tripartite motif containing 35-13</fullName>
    </recommendedName>
</protein>
<dbReference type="InterPro" id="IPR006574">
    <property type="entry name" value="PRY"/>
</dbReference>
<dbReference type="PROSITE" id="PS50119">
    <property type="entry name" value="ZF_BBOX"/>
    <property type="match status" value="1"/>
</dbReference>
<dbReference type="SMART" id="SM00184">
    <property type="entry name" value="RING"/>
    <property type="match status" value="1"/>
</dbReference>
<organism evidence="9 10">
    <name type="scientific">Periophthalmus magnuspinnatus</name>
    <dbReference type="NCBI Taxonomy" id="409849"/>
    <lineage>
        <taxon>Eukaryota</taxon>
        <taxon>Metazoa</taxon>
        <taxon>Chordata</taxon>
        <taxon>Craniata</taxon>
        <taxon>Vertebrata</taxon>
        <taxon>Euteleostomi</taxon>
        <taxon>Actinopterygii</taxon>
        <taxon>Neopterygii</taxon>
        <taxon>Teleostei</taxon>
        <taxon>Neoteleostei</taxon>
        <taxon>Acanthomorphata</taxon>
        <taxon>Gobiaria</taxon>
        <taxon>Gobiiformes</taxon>
        <taxon>Gobioidei</taxon>
        <taxon>Gobiidae</taxon>
        <taxon>Oxudercinae</taxon>
        <taxon>Periophthalmus</taxon>
    </lineage>
</organism>
<keyword evidence="2 4" id="KW-0863">Zinc-finger</keyword>
<evidence type="ECO:0000313" key="10">
    <source>
        <dbReference type="Proteomes" id="UP000261520"/>
    </source>
</evidence>
<evidence type="ECO:0000259" key="6">
    <source>
        <dbReference type="PROSITE" id="PS50089"/>
    </source>
</evidence>
<dbReference type="PROSITE" id="PS50188">
    <property type="entry name" value="B302_SPRY"/>
    <property type="match status" value="1"/>
</dbReference>
<evidence type="ECO:0000259" key="7">
    <source>
        <dbReference type="PROSITE" id="PS50119"/>
    </source>
</evidence>
<feature type="domain" description="RING-type" evidence="6">
    <location>
        <begin position="10"/>
        <end position="52"/>
    </location>
</feature>
<dbReference type="Gene3D" id="3.30.160.60">
    <property type="entry name" value="Classic Zinc Finger"/>
    <property type="match status" value="1"/>
</dbReference>
<dbReference type="SUPFAM" id="SSF57845">
    <property type="entry name" value="B-box zinc-binding domain"/>
    <property type="match status" value="1"/>
</dbReference>
<dbReference type="SUPFAM" id="SSF57850">
    <property type="entry name" value="RING/U-box"/>
    <property type="match status" value="1"/>
</dbReference>
<dbReference type="InterPro" id="IPR013320">
    <property type="entry name" value="ConA-like_dom_sf"/>
</dbReference>
<proteinExistence type="predicted"/>
<dbReference type="SMART" id="SM00336">
    <property type="entry name" value="BBOX"/>
    <property type="match status" value="1"/>
</dbReference>
<evidence type="ECO:0000256" key="2">
    <source>
        <dbReference type="ARBA" id="ARBA00022771"/>
    </source>
</evidence>
<reference evidence="9" key="2">
    <citation type="submission" date="2025-09" db="UniProtKB">
        <authorList>
            <consortium name="Ensembl"/>
        </authorList>
    </citation>
    <scope>IDENTIFICATION</scope>
</reference>
<evidence type="ECO:0000256" key="1">
    <source>
        <dbReference type="ARBA" id="ARBA00022723"/>
    </source>
</evidence>
<dbReference type="Ensembl" id="ENSPMGT00000030920.1">
    <property type="protein sequence ID" value="ENSPMGP00000029047.1"/>
    <property type="gene ID" value="ENSPMGG00000023382.1"/>
</dbReference>
<keyword evidence="10" id="KW-1185">Reference proteome</keyword>
<dbReference type="PROSITE" id="PS50089">
    <property type="entry name" value="ZF_RING_2"/>
    <property type="match status" value="1"/>
</dbReference>
<feature type="coiled-coil region" evidence="5">
    <location>
        <begin position="183"/>
        <end position="235"/>
    </location>
</feature>
<evidence type="ECO:0000259" key="8">
    <source>
        <dbReference type="PROSITE" id="PS50188"/>
    </source>
</evidence>
<dbReference type="InterPro" id="IPR001841">
    <property type="entry name" value="Znf_RING"/>
</dbReference>
<dbReference type="PRINTS" id="PR01407">
    <property type="entry name" value="BUTYPHLNCDUF"/>
</dbReference>
<dbReference type="GO" id="GO:0008270">
    <property type="term" value="F:zinc ion binding"/>
    <property type="evidence" value="ECO:0007669"/>
    <property type="project" value="UniProtKB-KW"/>
</dbReference>
<dbReference type="Pfam" id="PF13445">
    <property type="entry name" value="zf-RING_UBOX"/>
    <property type="match status" value="1"/>
</dbReference>
<dbReference type="AlphaFoldDB" id="A0A3B4BKK9"/>
<dbReference type="PROSITE" id="PS00518">
    <property type="entry name" value="ZF_RING_1"/>
    <property type="match status" value="1"/>
</dbReference>
<dbReference type="InterPro" id="IPR000315">
    <property type="entry name" value="Znf_B-box"/>
</dbReference>
<keyword evidence="5" id="KW-0175">Coiled coil</keyword>
<dbReference type="SMART" id="SM00589">
    <property type="entry name" value="PRY"/>
    <property type="match status" value="1"/>
</dbReference>
<reference evidence="9" key="1">
    <citation type="submission" date="2025-08" db="UniProtKB">
        <authorList>
            <consortium name="Ensembl"/>
        </authorList>
    </citation>
    <scope>IDENTIFICATION</scope>
</reference>
<dbReference type="Pfam" id="PF00643">
    <property type="entry name" value="zf-B_box"/>
    <property type="match status" value="1"/>
</dbReference>
<feature type="domain" description="B30.2/SPRY" evidence="8">
    <location>
        <begin position="277"/>
        <end position="461"/>
    </location>
</feature>
<dbReference type="PANTHER" id="PTHR24103">
    <property type="entry name" value="E3 UBIQUITIN-PROTEIN LIGASE TRIM"/>
    <property type="match status" value="1"/>
</dbReference>
<dbReference type="InterPro" id="IPR043136">
    <property type="entry name" value="B30.2/SPRY_sf"/>
</dbReference>
<dbReference type="Pfam" id="PF13765">
    <property type="entry name" value="PRY"/>
    <property type="match status" value="1"/>
</dbReference>
<accession>A0A3B4BKK9</accession>
<evidence type="ECO:0000313" key="9">
    <source>
        <dbReference type="Ensembl" id="ENSPMGP00000029047.1"/>
    </source>
</evidence>
<dbReference type="InterPro" id="IPR001870">
    <property type="entry name" value="B30.2/SPRY"/>
</dbReference>
<dbReference type="Gene3D" id="2.60.120.920">
    <property type="match status" value="1"/>
</dbReference>
<feature type="domain" description="B box-type" evidence="7">
    <location>
        <begin position="87"/>
        <end position="128"/>
    </location>
</feature>
<name>A0A3B4BKK9_9GOBI</name>
<keyword evidence="3" id="KW-0862">Zinc</keyword>
<dbReference type="InterPro" id="IPR003879">
    <property type="entry name" value="Butyrophylin_SPRY"/>
</dbReference>
<sequence length="461" mass="53433">SEMDDESLSCPICRDVFKDSIVLTCSHSFCQVCIEQWWTASEEEQGKKCPICIRSPSRKEPIQNLALKNAAKVLERWKEKRKPSEEEKEEVCSLHGENLQLFCLRDFEPVCLVCRDAKAHEYHPFRPVTEAVESLRVSLEEDLTQLTNKLDRFQKFQENGELCLRHIKRQSAHAKKIIQDEFKNFHEFLMQEEETRIKALREEEEQKTQRIKDKMEAVNREIEALTKTIKATEEQLGDADVSFLLKYKAVVARVQRYPLVEEPQVGPGALIDQAKHLGNLAFNIWSSMKTMVHYSPVILDPNTAHPELVLSDDLTSFALGEEQKLPKNPERIRMDIEIVRGSVGLDSGSHSWDVYVGECTNWELGVVTESAYCILDFKETTRTFTAHKREVAPLKVQMCPHRIRLHLECDKRKLTFYDADNNKVIHAFVHIHEQKLFPVFVSGRDEQMTILPKKILDKLFE</sequence>
<dbReference type="InterPro" id="IPR027370">
    <property type="entry name" value="Znf-RING_euk"/>
</dbReference>